<dbReference type="InterPro" id="IPR021765">
    <property type="entry name" value="UstYa-like"/>
</dbReference>
<dbReference type="GO" id="GO:0043386">
    <property type="term" value="P:mycotoxin biosynthetic process"/>
    <property type="evidence" value="ECO:0007669"/>
    <property type="project" value="InterPro"/>
</dbReference>
<dbReference type="GeneID" id="63867301"/>
<protein>
    <recommendedName>
        <fullName evidence="4">Tat pathway signal sequence protein</fullName>
    </recommendedName>
</protein>
<dbReference type="AlphaFoldDB" id="A0A8G1RY03"/>
<keyword evidence="3" id="KW-1185">Reference proteome</keyword>
<comment type="similarity">
    <text evidence="1">Belongs to the ustYa family.</text>
</comment>
<proteinExistence type="inferred from homology"/>
<dbReference type="Proteomes" id="UP000249789">
    <property type="component" value="Unassembled WGS sequence"/>
</dbReference>
<evidence type="ECO:0000313" key="2">
    <source>
        <dbReference type="EMBL" id="RAK79855.1"/>
    </source>
</evidence>
<sequence length="104" mass="12072">MVAVFHQLHCLSQARAIIMHLFQDPAYTVRETTSHHTMHCVDIVRQALICAADSTLIWREYDIKWPGAGETRVCRNFDTLTQWVSEHKYVSQSFDPALLPHTDY</sequence>
<dbReference type="VEuPathDB" id="FungiDB:BO72DRAFT_525551"/>
<organism evidence="2 3">
    <name type="scientific">Aspergillus fijiensis CBS 313.89</name>
    <dbReference type="NCBI Taxonomy" id="1448319"/>
    <lineage>
        <taxon>Eukaryota</taxon>
        <taxon>Fungi</taxon>
        <taxon>Dikarya</taxon>
        <taxon>Ascomycota</taxon>
        <taxon>Pezizomycotina</taxon>
        <taxon>Eurotiomycetes</taxon>
        <taxon>Eurotiomycetidae</taxon>
        <taxon>Eurotiales</taxon>
        <taxon>Aspergillaceae</taxon>
        <taxon>Aspergillus</taxon>
    </lineage>
</organism>
<name>A0A8G1RY03_9EURO</name>
<evidence type="ECO:0000313" key="3">
    <source>
        <dbReference type="Proteomes" id="UP000249789"/>
    </source>
</evidence>
<evidence type="ECO:0000256" key="1">
    <source>
        <dbReference type="ARBA" id="ARBA00035112"/>
    </source>
</evidence>
<dbReference type="OrthoDB" id="3687641at2759"/>
<gene>
    <name evidence="2" type="ORF">BO72DRAFT_525551</name>
</gene>
<dbReference type="EMBL" id="KZ824631">
    <property type="protein sequence ID" value="RAK79855.1"/>
    <property type="molecule type" value="Genomic_DNA"/>
</dbReference>
<dbReference type="Pfam" id="PF11807">
    <property type="entry name" value="UstYa"/>
    <property type="match status" value="1"/>
</dbReference>
<accession>A0A8G1RY03</accession>
<reference evidence="2 3" key="1">
    <citation type="submission" date="2018-02" db="EMBL/GenBank/DDBJ databases">
        <title>The genomes of Aspergillus section Nigri reveals drivers in fungal speciation.</title>
        <authorList>
            <consortium name="DOE Joint Genome Institute"/>
            <person name="Vesth T.C."/>
            <person name="Nybo J."/>
            <person name="Theobald S."/>
            <person name="Brandl J."/>
            <person name="Frisvad J.C."/>
            <person name="Nielsen K.F."/>
            <person name="Lyhne E.K."/>
            <person name="Kogle M.E."/>
            <person name="Kuo A."/>
            <person name="Riley R."/>
            <person name="Clum A."/>
            <person name="Nolan M."/>
            <person name="Lipzen A."/>
            <person name="Salamov A."/>
            <person name="Henrissat B."/>
            <person name="Wiebenga A."/>
            <person name="De vries R.P."/>
            <person name="Grigoriev I.V."/>
            <person name="Mortensen U.H."/>
            <person name="Andersen M.R."/>
            <person name="Baker S.E."/>
        </authorList>
    </citation>
    <scope>NUCLEOTIDE SEQUENCE [LARGE SCALE GENOMIC DNA]</scope>
    <source>
        <strain evidence="2 3">CBS 313.89</strain>
    </source>
</reference>
<evidence type="ECO:0008006" key="4">
    <source>
        <dbReference type="Google" id="ProtNLM"/>
    </source>
</evidence>
<dbReference type="PANTHER" id="PTHR33365">
    <property type="entry name" value="YALI0B05434P"/>
    <property type="match status" value="1"/>
</dbReference>
<dbReference type="RefSeq" id="XP_040803865.1">
    <property type="nucleotide sequence ID" value="XM_040949966.1"/>
</dbReference>
<dbReference type="PANTHER" id="PTHR33365:SF13">
    <property type="entry name" value="TAT PATHWAY SIGNAL SEQUENCE"/>
    <property type="match status" value="1"/>
</dbReference>